<sequence>MRINGKMFVQAVTDIETPIKAAKMSQWKNRTVQVISVDGAREIAGKIFRTVKEAFVPPTSQEREVRELKAEASSIWKGFKQIICAPAVPFVSFKYQYLKGNADLDVPLLKGSEAYSKLNKIDKAILGLYSNRVSVLKAESIWKDW</sequence>
<organism evidence="1 2">
    <name type="scientific">Parendozoicomonas callyspongiae</name>
    <dbReference type="NCBI Taxonomy" id="2942213"/>
    <lineage>
        <taxon>Bacteria</taxon>
        <taxon>Pseudomonadati</taxon>
        <taxon>Pseudomonadota</taxon>
        <taxon>Gammaproteobacteria</taxon>
        <taxon>Oceanospirillales</taxon>
        <taxon>Endozoicomonadaceae</taxon>
        <taxon>Parendozoicomonas</taxon>
    </lineage>
</organism>
<dbReference type="Proteomes" id="UP001203338">
    <property type="component" value="Unassembled WGS sequence"/>
</dbReference>
<gene>
    <name evidence="1" type="ORF">M3P05_02225</name>
</gene>
<evidence type="ECO:0000313" key="2">
    <source>
        <dbReference type="Proteomes" id="UP001203338"/>
    </source>
</evidence>
<evidence type="ECO:0000313" key="1">
    <source>
        <dbReference type="EMBL" id="MCL6268766.1"/>
    </source>
</evidence>
<dbReference type="RefSeq" id="WP_249697597.1">
    <property type="nucleotide sequence ID" value="NZ_JAMFLX010000002.1"/>
</dbReference>
<protein>
    <submittedName>
        <fullName evidence="1">Uncharacterized protein</fullName>
    </submittedName>
</protein>
<dbReference type="EMBL" id="JAMFLX010000002">
    <property type="protein sequence ID" value="MCL6268766.1"/>
    <property type="molecule type" value="Genomic_DNA"/>
</dbReference>
<comment type="caution">
    <text evidence="1">The sequence shown here is derived from an EMBL/GenBank/DDBJ whole genome shotgun (WGS) entry which is preliminary data.</text>
</comment>
<reference evidence="1 2" key="1">
    <citation type="submission" date="2022-05" db="EMBL/GenBank/DDBJ databases">
        <authorList>
            <person name="Park J.-S."/>
        </authorList>
    </citation>
    <scope>NUCLEOTIDE SEQUENCE [LARGE SCALE GENOMIC DNA]</scope>
    <source>
        <strain evidence="1 2">2012CJ34-2</strain>
    </source>
</reference>
<keyword evidence="2" id="KW-1185">Reference proteome</keyword>
<accession>A0ABT0PCJ5</accession>
<name>A0ABT0PCJ5_9GAMM</name>
<proteinExistence type="predicted"/>